<dbReference type="CDD" id="cd23509">
    <property type="entry name" value="Gnk2-like"/>
    <property type="match status" value="2"/>
</dbReference>
<evidence type="ECO:0000259" key="6">
    <source>
        <dbReference type="PROSITE" id="PS51473"/>
    </source>
</evidence>
<comment type="similarity">
    <text evidence="5">Belongs to the cysteine-rich repeat secretory protein family.</text>
</comment>
<dbReference type="InterPro" id="IPR002902">
    <property type="entry name" value="GNK2"/>
</dbReference>
<name>A0A6P9EAV3_JUGRE</name>
<dbReference type="InParanoid" id="A0A6P9EAV3"/>
<dbReference type="Gene3D" id="3.30.430.20">
    <property type="entry name" value="Gnk2 domain, C-X8-C-X2-C motif"/>
    <property type="match status" value="2"/>
</dbReference>
<dbReference type="PANTHER" id="PTHR32411:SF51">
    <property type="entry name" value="GNK2-HOMOLOGOUS DOMAIN-CONTAINING PROTEIN"/>
    <property type="match status" value="1"/>
</dbReference>
<feature type="domain" description="Gnk2-homologous" evidence="6">
    <location>
        <begin position="44"/>
        <end position="147"/>
    </location>
</feature>
<dbReference type="PROSITE" id="PS51473">
    <property type="entry name" value="GNK2"/>
    <property type="match status" value="2"/>
</dbReference>
<evidence type="ECO:0000256" key="5">
    <source>
        <dbReference type="ARBA" id="ARBA00038515"/>
    </source>
</evidence>
<dbReference type="RefSeq" id="XP_035544554.1">
    <property type="nucleotide sequence ID" value="XM_035688661.1"/>
</dbReference>
<dbReference type="InterPro" id="IPR038408">
    <property type="entry name" value="GNK2_sf"/>
</dbReference>
<evidence type="ECO:0000256" key="4">
    <source>
        <dbReference type="ARBA" id="ARBA00022737"/>
    </source>
</evidence>
<sequence>MNYTQIVKEDRGSEEMETFHLAIVCVILSAIALSSCHCHAITNVNTGFVCSEADGSATENAFQTNLKNLLDTLVVKVPVSNGFYKTETGKKSNKLYGLVQCRGDMSAGDCANCTKNAAAAALKECPKSKQVWTWFTWCFLRYSDQSFFGIMDQASAAITNDTDFDDPYVVSKGLDFMGGLASTAPNQPHMFQKAVLDVGKSGKRYGMAQCTLDINRADCGKCLDSQLTLFRTIIGNKRGWETYGSSCFMWYHDYLFYFNISTPASEGARRPSSHIGVTIGVIIGMLALLAVV</sequence>
<comment type="subcellular location">
    <subcellularLocation>
        <location evidence="1">Secreted</location>
    </subcellularLocation>
</comment>
<dbReference type="GO" id="GO:0005576">
    <property type="term" value="C:extracellular region"/>
    <property type="evidence" value="ECO:0007669"/>
    <property type="project" value="UniProtKB-SubCell"/>
</dbReference>
<organism evidence="7 8">
    <name type="scientific">Juglans regia</name>
    <name type="common">English walnut</name>
    <dbReference type="NCBI Taxonomy" id="51240"/>
    <lineage>
        <taxon>Eukaryota</taxon>
        <taxon>Viridiplantae</taxon>
        <taxon>Streptophyta</taxon>
        <taxon>Embryophyta</taxon>
        <taxon>Tracheophyta</taxon>
        <taxon>Spermatophyta</taxon>
        <taxon>Magnoliopsida</taxon>
        <taxon>eudicotyledons</taxon>
        <taxon>Gunneridae</taxon>
        <taxon>Pentapetalae</taxon>
        <taxon>rosids</taxon>
        <taxon>fabids</taxon>
        <taxon>Fagales</taxon>
        <taxon>Juglandaceae</taxon>
        <taxon>Juglans</taxon>
    </lineage>
</organism>
<reference evidence="8" key="1">
    <citation type="submission" date="2025-08" db="UniProtKB">
        <authorList>
            <consortium name="RefSeq"/>
        </authorList>
    </citation>
    <scope>IDENTIFICATION</scope>
    <source>
        <tissue evidence="8">Leaves</tissue>
    </source>
</reference>
<dbReference type="PANTHER" id="PTHR32411">
    <property type="entry name" value="CYSTEINE-RICH REPEAT SECRETORY PROTEIN 38-RELATED"/>
    <property type="match status" value="1"/>
</dbReference>
<keyword evidence="4" id="KW-0677">Repeat</keyword>
<evidence type="ECO:0000313" key="7">
    <source>
        <dbReference type="Proteomes" id="UP000235220"/>
    </source>
</evidence>
<dbReference type="GeneID" id="118347964"/>
<dbReference type="Proteomes" id="UP000235220">
    <property type="component" value="Chromosome 3"/>
</dbReference>
<dbReference type="InterPro" id="IPR050581">
    <property type="entry name" value="CRR_secretory_protein"/>
</dbReference>
<feature type="domain" description="Gnk2-homologous" evidence="6">
    <location>
        <begin position="151"/>
        <end position="256"/>
    </location>
</feature>
<gene>
    <name evidence="8" type="primary">LOC118347964</name>
</gene>
<dbReference type="OrthoDB" id="1731016at2759"/>
<evidence type="ECO:0000256" key="2">
    <source>
        <dbReference type="ARBA" id="ARBA00022525"/>
    </source>
</evidence>
<evidence type="ECO:0000256" key="1">
    <source>
        <dbReference type="ARBA" id="ARBA00004613"/>
    </source>
</evidence>
<keyword evidence="3" id="KW-0732">Signal</keyword>
<keyword evidence="2" id="KW-0964">Secreted</keyword>
<dbReference type="Pfam" id="PF01657">
    <property type="entry name" value="Stress-antifung"/>
    <property type="match status" value="2"/>
</dbReference>
<keyword evidence="7" id="KW-1185">Reference proteome</keyword>
<protein>
    <submittedName>
        <fullName evidence="8">Cysteine-rich repeat secretory protein 38-like</fullName>
    </submittedName>
</protein>
<evidence type="ECO:0000313" key="8">
    <source>
        <dbReference type="RefSeq" id="XP_035544554.1"/>
    </source>
</evidence>
<dbReference type="KEGG" id="jre:118347964"/>
<dbReference type="AlphaFoldDB" id="A0A6P9EAV3"/>
<accession>A0A6P9EAV3</accession>
<proteinExistence type="inferred from homology"/>
<evidence type="ECO:0000256" key="3">
    <source>
        <dbReference type="ARBA" id="ARBA00022729"/>
    </source>
</evidence>